<feature type="domain" description="Peptidase M43 pregnancy-associated plasma-A" evidence="10">
    <location>
        <begin position="174"/>
        <end position="307"/>
    </location>
</feature>
<gene>
    <name evidence="11" type="ORF">EV385_3652</name>
</gene>
<reference evidence="11 12" key="1">
    <citation type="submission" date="2019-02" db="EMBL/GenBank/DDBJ databases">
        <title>Sequencing the genomes of 1000 actinobacteria strains.</title>
        <authorList>
            <person name="Klenk H.-P."/>
        </authorList>
    </citation>
    <scope>NUCLEOTIDE SEQUENCE [LARGE SCALE GENOMIC DNA]</scope>
    <source>
        <strain evidence="11 12">DSM 45162</strain>
    </source>
</reference>
<evidence type="ECO:0000259" key="10">
    <source>
        <dbReference type="Pfam" id="PF05572"/>
    </source>
</evidence>
<evidence type="ECO:0000256" key="2">
    <source>
        <dbReference type="ARBA" id="ARBA00022670"/>
    </source>
</evidence>
<dbReference type="InterPro" id="IPR006311">
    <property type="entry name" value="TAT_signal"/>
</dbReference>
<dbReference type="AlphaFoldDB" id="A0A4Q7ZLI9"/>
<dbReference type="OrthoDB" id="6278496at2"/>
<keyword evidence="2" id="KW-0645">Protease</keyword>
<keyword evidence="6" id="KW-0862">Zinc</keyword>
<keyword evidence="7" id="KW-0482">Metalloprotease</keyword>
<evidence type="ECO:0000256" key="3">
    <source>
        <dbReference type="ARBA" id="ARBA00022723"/>
    </source>
</evidence>
<accession>A0A4Q7ZLI9</accession>
<evidence type="ECO:0000256" key="4">
    <source>
        <dbReference type="ARBA" id="ARBA00022729"/>
    </source>
</evidence>
<dbReference type="CDD" id="cd04275">
    <property type="entry name" value="ZnMc_pappalysin_like"/>
    <property type="match status" value="1"/>
</dbReference>
<keyword evidence="4 9" id="KW-0732">Signal</keyword>
<evidence type="ECO:0000256" key="7">
    <source>
        <dbReference type="ARBA" id="ARBA00023049"/>
    </source>
</evidence>
<name>A0A4Q7ZLI9_9ACTN</name>
<evidence type="ECO:0000313" key="11">
    <source>
        <dbReference type="EMBL" id="RZU51817.1"/>
    </source>
</evidence>
<dbReference type="InterPro" id="IPR024079">
    <property type="entry name" value="MetalloPept_cat_dom_sf"/>
</dbReference>
<dbReference type="PANTHER" id="PTHR47466:SF1">
    <property type="entry name" value="METALLOPROTEASE MEP1 (AFU_ORTHOLOGUE AFUA_1G07730)-RELATED"/>
    <property type="match status" value="1"/>
</dbReference>
<dbReference type="RefSeq" id="WP_130510528.1">
    <property type="nucleotide sequence ID" value="NZ_SHKY01000001.1"/>
</dbReference>
<evidence type="ECO:0000256" key="8">
    <source>
        <dbReference type="ARBA" id="ARBA00023157"/>
    </source>
</evidence>
<comment type="caution">
    <text evidence="11">The sequence shown here is derived from an EMBL/GenBank/DDBJ whole genome shotgun (WGS) entry which is preliminary data.</text>
</comment>
<feature type="signal peptide" evidence="9">
    <location>
        <begin position="1"/>
        <end position="35"/>
    </location>
</feature>
<keyword evidence="5" id="KW-0378">Hydrolase</keyword>
<keyword evidence="3" id="KW-0479">Metal-binding</keyword>
<evidence type="ECO:0000256" key="5">
    <source>
        <dbReference type="ARBA" id="ARBA00022801"/>
    </source>
</evidence>
<dbReference type="GO" id="GO:0046872">
    <property type="term" value="F:metal ion binding"/>
    <property type="evidence" value="ECO:0007669"/>
    <property type="project" value="UniProtKB-KW"/>
</dbReference>
<dbReference type="Pfam" id="PF05572">
    <property type="entry name" value="Peptidase_M43"/>
    <property type="match status" value="1"/>
</dbReference>
<protein>
    <submittedName>
        <fullName evidence="11">Pregnancy-associated plasma protein-A</fullName>
    </submittedName>
</protein>
<sequence>MHTSWTQRLALLTGGAAMVVASGAASVVPAASALAASPAVQACAEEAPTEARLARGSSAKDPELYGSTDAKMYEGMKNSKRLPNGSVTVPTVFHMLSDHAFSAAEKARWQKMIAAQMVVLNDSYSGKTAKDASDTPFRFKLTGTTWTVNSAWYNIEPGKPEKAMKKALKVGDARTLNVYAANIADGVLGWSYFPKKVTTNGRDFMDGVVMIGETMPGGNLGDYSEGDTLTHETGHWLALEHTFENGCKKKGDHVDDTPAEAVAQYNCPDGADTCSAPGLDPIHNFMDYTQDSCMNMFTPGQAKRMSDAWVAFRANG</sequence>
<dbReference type="GO" id="GO:0006508">
    <property type="term" value="P:proteolysis"/>
    <property type="evidence" value="ECO:0007669"/>
    <property type="project" value="UniProtKB-KW"/>
</dbReference>
<dbReference type="SUPFAM" id="SSF55486">
    <property type="entry name" value="Metalloproteases ('zincins'), catalytic domain"/>
    <property type="match status" value="1"/>
</dbReference>
<keyword evidence="12" id="KW-1185">Reference proteome</keyword>
<feature type="chain" id="PRO_5038774972" evidence="9">
    <location>
        <begin position="36"/>
        <end position="316"/>
    </location>
</feature>
<evidence type="ECO:0000313" key="12">
    <source>
        <dbReference type="Proteomes" id="UP000292564"/>
    </source>
</evidence>
<dbReference type="InterPro" id="IPR008754">
    <property type="entry name" value="Peptidase_M43"/>
</dbReference>
<organism evidence="11 12">
    <name type="scientific">Krasilnikovia cinnamomea</name>
    <dbReference type="NCBI Taxonomy" id="349313"/>
    <lineage>
        <taxon>Bacteria</taxon>
        <taxon>Bacillati</taxon>
        <taxon>Actinomycetota</taxon>
        <taxon>Actinomycetes</taxon>
        <taxon>Micromonosporales</taxon>
        <taxon>Micromonosporaceae</taxon>
        <taxon>Krasilnikovia</taxon>
    </lineage>
</organism>
<dbReference type="PANTHER" id="PTHR47466">
    <property type="match status" value="1"/>
</dbReference>
<dbReference type="EMBL" id="SHKY01000001">
    <property type="protein sequence ID" value="RZU51817.1"/>
    <property type="molecule type" value="Genomic_DNA"/>
</dbReference>
<dbReference type="Proteomes" id="UP000292564">
    <property type="component" value="Unassembled WGS sequence"/>
</dbReference>
<evidence type="ECO:0000256" key="6">
    <source>
        <dbReference type="ARBA" id="ARBA00022833"/>
    </source>
</evidence>
<comment type="similarity">
    <text evidence="1">Belongs to the peptidase M43B family.</text>
</comment>
<dbReference type="PROSITE" id="PS51318">
    <property type="entry name" value="TAT"/>
    <property type="match status" value="1"/>
</dbReference>
<keyword evidence="8" id="KW-1015">Disulfide bond</keyword>
<dbReference type="Gene3D" id="3.40.390.10">
    <property type="entry name" value="Collagenase (Catalytic Domain)"/>
    <property type="match status" value="1"/>
</dbReference>
<evidence type="ECO:0000256" key="9">
    <source>
        <dbReference type="SAM" id="SignalP"/>
    </source>
</evidence>
<evidence type="ECO:0000256" key="1">
    <source>
        <dbReference type="ARBA" id="ARBA00008721"/>
    </source>
</evidence>
<dbReference type="GO" id="GO:0008237">
    <property type="term" value="F:metallopeptidase activity"/>
    <property type="evidence" value="ECO:0007669"/>
    <property type="project" value="UniProtKB-KW"/>
</dbReference>
<proteinExistence type="inferred from homology"/>